<sequence length="640" mass="72032">MDLSERGDLTIPAQLYSTEGSERLNIERDGCRLHDPRRVRHTSDGKSVSGTRVFSFREDHTPLELSKYFYSPLPSESSIRLLRVEPGVPNDRLRCSLVAVEVEGSQEYEAVSYAWGVTSQIIQLQCDGKALDISRNLDDALHRLRNPAQARYVWADAVCINQRDLLERQRQVAMMRKIYKNASQVLIWIGRDKHDEAASAFSLATDIATTKGGAVSMVSPRHPDWKCIASLFSRPWFGRLWVVQEITLARRATIFWGDSELEWQELGFVAACIRTLGYQVMQQNPMPGVYNAYLMYRLTQDKESASVFFLRLLTMTRQFQCTDQRDRVYGLLGLPSTDGDPEKGEIFVQPDYTMSRLEVYSTVAAKILRRTDNLFLLSAVQHGPEIATELPSWIPQWDRVFTHTLIPADHSGKMHCASGDVPRQILRPITPTSPLLLRGLLIDTVSTISPVIPGRADTFQTIIELYNIFKGMVSPLLTYPSGHALEQAFCNVLCAGKDWYGEIVSTAAENEAAERQHLADFFAFWRTMLMLPIPPWYLALSEQGDTNRCWEAVLNGVGGRRFFVTQKGYIGIGPPCSAVGDTVVVLFGGTVPFLLRKIGQGQWKDSMWKLVGETYVAGLMHGESIEKMNNGLASEDFTIT</sequence>
<dbReference type="OrthoDB" id="5386682at2759"/>
<accession>A0A6G1FW59</accession>
<dbReference type="Pfam" id="PF06985">
    <property type="entry name" value="HET"/>
    <property type="match status" value="1"/>
</dbReference>
<proteinExistence type="predicted"/>
<reference evidence="4" key="2">
    <citation type="submission" date="2020-04" db="EMBL/GenBank/DDBJ databases">
        <authorList>
            <consortium name="NCBI Genome Project"/>
        </authorList>
    </citation>
    <scope>NUCLEOTIDE SEQUENCE</scope>
    <source>
        <strain evidence="4">CBS 781.70</strain>
    </source>
</reference>
<organism evidence="2">
    <name type="scientific">Eremomyces bilateralis CBS 781.70</name>
    <dbReference type="NCBI Taxonomy" id="1392243"/>
    <lineage>
        <taxon>Eukaryota</taxon>
        <taxon>Fungi</taxon>
        <taxon>Dikarya</taxon>
        <taxon>Ascomycota</taxon>
        <taxon>Pezizomycotina</taxon>
        <taxon>Dothideomycetes</taxon>
        <taxon>Dothideomycetes incertae sedis</taxon>
        <taxon>Eremomycetales</taxon>
        <taxon>Eremomycetaceae</taxon>
        <taxon>Eremomyces</taxon>
    </lineage>
</organism>
<dbReference type="InterPro" id="IPR052895">
    <property type="entry name" value="HetReg/Transcr_Mod"/>
</dbReference>
<reference evidence="2 4" key="1">
    <citation type="submission" date="2020-01" db="EMBL/GenBank/DDBJ databases">
        <authorList>
            <consortium name="DOE Joint Genome Institute"/>
            <person name="Haridas S."/>
            <person name="Albert R."/>
            <person name="Binder M."/>
            <person name="Bloem J."/>
            <person name="Labutti K."/>
            <person name="Salamov A."/>
            <person name="Andreopoulos B."/>
            <person name="Baker S.E."/>
            <person name="Barry K."/>
            <person name="Bills G."/>
            <person name="Bluhm B.H."/>
            <person name="Cannon C."/>
            <person name="Castanera R."/>
            <person name="Culley D.E."/>
            <person name="Daum C."/>
            <person name="Ezra D."/>
            <person name="Gonzalez J.B."/>
            <person name="Henrissat B."/>
            <person name="Kuo A."/>
            <person name="Liang C."/>
            <person name="Lipzen A."/>
            <person name="Lutzoni F."/>
            <person name="Magnuson J."/>
            <person name="Mondo S."/>
            <person name="Nolan M."/>
            <person name="Ohm R."/>
            <person name="Pangilinan J."/>
            <person name="Park H.-J."/>
            <person name="Ramirez L."/>
            <person name="Alfaro M."/>
            <person name="Sun H."/>
            <person name="Tritt A."/>
            <person name="Yoshinaga Y."/>
            <person name="Zwiers L.-H."/>
            <person name="Turgeon B.G."/>
            <person name="Goodwin S.B."/>
            <person name="Spatafora J.W."/>
            <person name="Crous P.W."/>
            <person name="Grigoriev I.V."/>
        </authorList>
    </citation>
    <scope>NUCLEOTIDE SEQUENCE</scope>
    <source>
        <strain evidence="2 4">CBS 781.70</strain>
    </source>
</reference>
<evidence type="ECO:0000313" key="2">
    <source>
        <dbReference type="EMBL" id="KAF1809920.1"/>
    </source>
</evidence>
<keyword evidence="3" id="KW-1185">Reference proteome</keyword>
<name>A0A6G1FW59_9PEZI</name>
<dbReference type="PANTHER" id="PTHR24148">
    <property type="entry name" value="ANKYRIN REPEAT DOMAIN-CONTAINING PROTEIN 39 HOMOLOG-RELATED"/>
    <property type="match status" value="1"/>
</dbReference>
<evidence type="ECO:0000259" key="1">
    <source>
        <dbReference type="Pfam" id="PF06985"/>
    </source>
</evidence>
<reference evidence="4" key="3">
    <citation type="submission" date="2025-04" db="UniProtKB">
        <authorList>
            <consortium name="RefSeq"/>
        </authorList>
    </citation>
    <scope>IDENTIFICATION</scope>
    <source>
        <strain evidence="4">CBS 781.70</strain>
    </source>
</reference>
<dbReference type="GeneID" id="54417227"/>
<gene>
    <name evidence="2 4" type="ORF">P152DRAFT_402499</name>
</gene>
<dbReference type="RefSeq" id="XP_033531551.1">
    <property type="nucleotide sequence ID" value="XM_033676657.1"/>
</dbReference>
<dbReference type="Proteomes" id="UP000504638">
    <property type="component" value="Unplaced"/>
</dbReference>
<dbReference type="InterPro" id="IPR010730">
    <property type="entry name" value="HET"/>
</dbReference>
<dbReference type="AlphaFoldDB" id="A0A6G1FW59"/>
<dbReference type="PANTHER" id="PTHR24148:SF64">
    <property type="entry name" value="HETEROKARYON INCOMPATIBILITY DOMAIN-CONTAINING PROTEIN"/>
    <property type="match status" value="1"/>
</dbReference>
<evidence type="ECO:0000313" key="3">
    <source>
        <dbReference type="Proteomes" id="UP000504638"/>
    </source>
</evidence>
<dbReference type="Pfam" id="PF26639">
    <property type="entry name" value="Het-6_barrel"/>
    <property type="match status" value="1"/>
</dbReference>
<feature type="domain" description="Heterokaryon incompatibility" evidence="1">
    <location>
        <begin position="108"/>
        <end position="245"/>
    </location>
</feature>
<protein>
    <submittedName>
        <fullName evidence="2 4">HET-domain-containing protein</fullName>
    </submittedName>
</protein>
<dbReference type="EMBL" id="ML975169">
    <property type="protein sequence ID" value="KAF1809920.1"/>
    <property type="molecule type" value="Genomic_DNA"/>
</dbReference>
<evidence type="ECO:0000313" key="4">
    <source>
        <dbReference type="RefSeq" id="XP_033531551.1"/>
    </source>
</evidence>